<proteinExistence type="predicted"/>
<comment type="caution">
    <text evidence="1">The sequence shown here is derived from an EMBL/GenBank/DDBJ whole genome shotgun (WGS) entry which is preliminary data.</text>
</comment>
<dbReference type="STRING" id="371042.NG99_24535"/>
<dbReference type="AlphaFoldDB" id="A0A0A3YMW1"/>
<evidence type="ECO:0000313" key="1">
    <source>
        <dbReference type="EMBL" id="KGT86869.1"/>
    </source>
</evidence>
<reference evidence="1 2" key="1">
    <citation type="submission" date="2014-10" db="EMBL/GenBank/DDBJ databases">
        <title>Genome sequence of Erwinia typographi M043b.</title>
        <authorList>
            <person name="Chan K.-G."/>
            <person name="Tan W.-S."/>
        </authorList>
    </citation>
    <scope>NUCLEOTIDE SEQUENCE [LARGE SCALE GENOMIC DNA]</scope>
    <source>
        <strain evidence="1 2">M043b</strain>
    </source>
</reference>
<dbReference type="RefSeq" id="WP_034898869.1">
    <property type="nucleotide sequence ID" value="NZ_JRUQ01000086.1"/>
</dbReference>
<accession>A0A0A3YMW1</accession>
<name>A0A0A3YMW1_9GAMM</name>
<gene>
    <name evidence="1" type="ORF">NG99_24535</name>
</gene>
<dbReference type="eggNOG" id="ENOG502ZHT2">
    <property type="taxonomic scope" value="Bacteria"/>
</dbReference>
<protein>
    <submittedName>
        <fullName evidence="1">Uncharacterized protein</fullName>
    </submittedName>
</protein>
<sequence>MQTHDVNTSGLTGGQFSDLCAHIREHGKFNGWAGIEWQELSHLDEIREPGDLPEPLTVYMADGWPVAVFQFDTGYTVIPAALADVRVKNATSGEGKQQA</sequence>
<evidence type="ECO:0000313" key="2">
    <source>
        <dbReference type="Proteomes" id="UP000030351"/>
    </source>
</evidence>
<keyword evidence="2" id="KW-1185">Reference proteome</keyword>
<dbReference type="Proteomes" id="UP000030351">
    <property type="component" value="Unassembled WGS sequence"/>
</dbReference>
<dbReference type="EMBL" id="JRUQ01000086">
    <property type="protein sequence ID" value="KGT86869.1"/>
    <property type="molecule type" value="Genomic_DNA"/>
</dbReference>
<dbReference type="OrthoDB" id="6547575at2"/>
<organism evidence="1 2">
    <name type="scientific">Erwinia typographi</name>
    <dbReference type="NCBI Taxonomy" id="371042"/>
    <lineage>
        <taxon>Bacteria</taxon>
        <taxon>Pseudomonadati</taxon>
        <taxon>Pseudomonadota</taxon>
        <taxon>Gammaproteobacteria</taxon>
        <taxon>Enterobacterales</taxon>
        <taxon>Erwiniaceae</taxon>
        <taxon>Erwinia</taxon>
    </lineage>
</organism>